<dbReference type="GO" id="GO:0004497">
    <property type="term" value="F:monooxygenase activity"/>
    <property type="evidence" value="ECO:0007669"/>
    <property type="project" value="UniProtKB-KW"/>
</dbReference>
<dbReference type="RefSeq" id="WP_074267186.1">
    <property type="nucleotide sequence ID" value="NZ_FSRM01000002.1"/>
</dbReference>
<reference evidence="3 4" key="1">
    <citation type="submission" date="2016-11" db="EMBL/GenBank/DDBJ databases">
        <authorList>
            <person name="Jaros S."/>
            <person name="Januszkiewicz K."/>
            <person name="Wedrychowicz H."/>
        </authorList>
    </citation>
    <scope>NUCLEOTIDE SEQUENCE [LARGE SCALE GENOMIC DNA]</scope>
    <source>
        <strain evidence="3 4">GAS86</strain>
    </source>
</reference>
<proteinExistence type="predicted"/>
<evidence type="ECO:0000313" key="4">
    <source>
        <dbReference type="Proteomes" id="UP000184693"/>
    </source>
</evidence>
<name>A0A1N6JVT9_9BURK</name>
<dbReference type="PANTHER" id="PTHR33336">
    <property type="entry name" value="QUINOL MONOOXYGENASE YGIN-RELATED"/>
    <property type="match status" value="1"/>
</dbReference>
<dbReference type="Proteomes" id="UP000184693">
    <property type="component" value="Unassembled WGS sequence"/>
</dbReference>
<dbReference type="PANTHER" id="PTHR33336:SF15">
    <property type="entry name" value="ABM DOMAIN-CONTAINING PROTEIN"/>
    <property type="match status" value="1"/>
</dbReference>
<feature type="domain" description="ABM" evidence="2">
    <location>
        <begin position="37"/>
        <end position="129"/>
    </location>
</feature>
<dbReference type="Gene3D" id="3.30.70.100">
    <property type="match status" value="1"/>
</dbReference>
<organism evidence="3 4">
    <name type="scientific">Paraburkholderia phenazinium</name>
    <dbReference type="NCBI Taxonomy" id="60549"/>
    <lineage>
        <taxon>Bacteria</taxon>
        <taxon>Pseudomonadati</taxon>
        <taxon>Pseudomonadota</taxon>
        <taxon>Betaproteobacteria</taxon>
        <taxon>Burkholderiales</taxon>
        <taxon>Burkholderiaceae</taxon>
        <taxon>Paraburkholderia</taxon>
    </lineage>
</organism>
<dbReference type="SUPFAM" id="SSF54909">
    <property type="entry name" value="Dimeric alpha+beta barrel"/>
    <property type="match status" value="1"/>
</dbReference>
<dbReference type="PROSITE" id="PS51725">
    <property type="entry name" value="ABM"/>
    <property type="match status" value="1"/>
</dbReference>
<keyword evidence="3" id="KW-0503">Monooxygenase</keyword>
<dbReference type="InterPro" id="IPR011008">
    <property type="entry name" value="Dimeric_a/b-barrel"/>
</dbReference>
<dbReference type="Pfam" id="PF03992">
    <property type="entry name" value="ABM"/>
    <property type="match status" value="1"/>
</dbReference>
<gene>
    <name evidence="3" type="ORF">SAMN05444168_5175</name>
</gene>
<feature type="signal peptide" evidence="1">
    <location>
        <begin position="1"/>
        <end position="23"/>
    </location>
</feature>
<keyword evidence="3" id="KW-0560">Oxidoreductase</keyword>
<dbReference type="EMBL" id="FSRM01000002">
    <property type="protein sequence ID" value="SIO48341.1"/>
    <property type="molecule type" value="Genomic_DNA"/>
</dbReference>
<keyword evidence="1" id="KW-0732">Signal</keyword>
<dbReference type="OrthoDB" id="9812192at2"/>
<feature type="chain" id="PRO_5012568509" evidence="1">
    <location>
        <begin position="24"/>
        <end position="132"/>
    </location>
</feature>
<protein>
    <submittedName>
        <fullName evidence="3">Quinol monooxygenase YgiN</fullName>
    </submittedName>
</protein>
<dbReference type="InterPro" id="IPR007138">
    <property type="entry name" value="ABM_dom"/>
</dbReference>
<evidence type="ECO:0000256" key="1">
    <source>
        <dbReference type="SAM" id="SignalP"/>
    </source>
</evidence>
<accession>A0A1N6JVT9</accession>
<dbReference type="AlphaFoldDB" id="A0A1N6JVT9"/>
<evidence type="ECO:0000313" key="3">
    <source>
        <dbReference type="EMBL" id="SIO48341.1"/>
    </source>
</evidence>
<sequence length="132" mass="14610">MKRLIRVVILVMASCFCAGGANMALADATSDTANGPVVVVVHLDIVRPQVSQALPIMRGYLATTRQEHGIRNVELLLQVGTDNHFTVVETWDDRAAYDAHNASQAIRDYRTRIFPFLASPYDDRIHTEISAS</sequence>
<dbReference type="InterPro" id="IPR050744">
    <property type="entry name" value="AI-2_Isomerase_LsrG"/>
</dbReference>
<evidence type="ECO:0000259" key="2">
    <source>
        <dbReference type="PROSITE" id="PS51725"/>
    </source>
</evidence>